<dbReference type="Pfam" id="PF13354">
    <property type="entry name" value="Beta-lactamase2"/>
    <property type="match status" value="1"/>
</dbReference>
<dbReference type="PANTHER" id="PTHR35333:SF3">
    <property type="entry name" value="BETA-LACTAMASE-TYPE TRANSPEPTIDASE FOLD CONTAINING PROTEIN"/>
    <property type="match status" value="1"/>
</dbReference>
<comment type="caution">
    <text evidence="4">The sequence shown here is derived from an EMBL/GenBank/DDBJ whole genome shotgun (WGS) entry which is preliminary data.</text>
</comment>
<evidence type="ECO:0000256" key="2">
    <source>
        <dbReference type="SAM" id="SignalP"/>
    </source>
</evidence>
<dbReference type="NCBIfam" id="NF033103">
    <property type="entry name" value="bla_class_A"/>
    <property type="match status" value="1"/>
</dbReference>
<evidence type="ECO:0000256" key="1">
    <source>
        <dbReference type="SAM" id="MobiDB-lite"/>
    </source>
</evidence>
<proteinExistence type="predicted"/>
<dbReference type="SUPFAM" id="SSF56601">
    <property type="entry name" value="beta-lactamase/transpeptidase-like"/>
    <property type="match status" value="1"/>
</dbReference>
<dbReference type="Gene3D" id="3.40.710.10">
    <property type="entry name" value="DD-peptidase/beta-lactamase superfamily"/>
    <property type="match status" value="1"/>
</dbReference>
<feature type="signal peptide" evidence="2">
    <location>
        <begin position="1"/>
        <end position="27"/>
    </location>
</feature>
<organism evidence="4 5">
    <name type="scientific">Isoptericola halotolerans</name>
    <dbReference type="NCBI Taxonomy" id="300560"/>
    <lineage>
        <taxon>Bacteria</taxon>
        <taxon>Bacillati</taxon>
        <taxon>Actinomycetota</taxon>
        <taxon>Actinomycetes</taxon>
        <taxon>Micrococcales</taxon>
        <taxon>Promicromonosporaceae</taxon>
        <taxon>Isoptericola</taxon>
    </lineage>
</organism>
<accession>A0ABX2A7M9</accession>
<protein>
    <submittedName>
        <fullName evidence="4">Beta-lactamase class A</fullName>
        <ecNumber evidence="4">3.5.2.6</ecNumber>
    </submittedName>
</protein>
<dbReference type="PANTHER" id="PTHR35333">
    <property type="entry name" value="BETA-LACTAMASE"/>
    <property type="match status" value="1"/>
</dbReference>
<reference evidence="4 5" key="1">
    <citation type="submission" date="2020-05" db="EMBL/GenBank/DDBJ databases">
        <title>Genomic Encyclopedia of Type Strains, Phase III (KMG-III): the genomes of soil and plant-associated and newly described type strains.</title>
        <authorList>
            <person name="Whitman W."/>
        </authorList>
    </citation>
    <scope>NUCLEOTIDE SEQUENCE [LARGE SCALE GENOMIC DNA]</scope>
    <source>
        <strain evidence="4 5">KCTC 19046</strain>
    </source>
</reference>
<dbReference type="InterPro" id="IPR012338">
    <property type="entry name" value="Beta-lactam/transpept-like"/>
</dbReference>
<feature type="chain" id="PRO_5046364672" evidence="2">
    <location>
        <begin position="28"/>
        <end position="355"/>
    </location>
</feature>
<dbReference type="PRINTS" id="PR00118">
    <property type="entry name" value="BLACTAMASEA"/>
</dbReference>
<feature type="domain" description="Beta-lactamase class A catalytic" evidence="3">
    <location>
        <begin position="75"/>
        <end position="291"/>
    </location>
</feature>
<dbReference type="EMBL" id="JABEZU010000004">
    <property type="protein sequence ID" value="NOV98661.1"/>
    <property type="molecule type" value="Genomic_DNA"/>
</dbReference>
<dbReference type="EC" id="3.5.2.6" evidence="4"/>
<feature type="region of interest" description="Disordered" evidence="1">
    <location>
        <begin position="191"/>
        <end position="210"/>
    </location>
</feature>
<evidence type="ECO:0000313" key="4">
    <source>
        <dbReference type="EMBL" id="NOV98661.1"/>
    </source>
</evidence>
<dbReference type="Proteomes" id="UP000757540">
    <property type="component" value="Unassembled WGS sequence"/>
</dbReference>
<feature type="region of interest" description="Disordered" evidence="1">
    <location>
        <begin position="25"/>
        <end position="57"/>
    </location>
</feature>
<dbReference type="RefSeq" id="WP_171784862.1">
    <property type="nucleotide sequence ID" value="NZ_BAAAML010000003.1"/>
</dbReference>
<keyword evidence="4" id="KW-0378">Hydrolase</keyword>
<gene>
    <name evidence="4" type="ORF">HDG69_003256</name>
</gene>
<name>A0ABX2A7M9_9MICO</name>
<evidence type="ECO:0000259" key="3">
    <source>
        <dbReference type="Pfam" id="PF13354"/>
    </source>
</evidence>
<keyword evidence="2" id="KW-0732">Signal</keyword>
<dbReference type="PROSITE" id="PS51257">
    <property type="entry name" value="PROKAR_LIPOPROTEIN"/>
    <property type="match status" value="1"/>
</dbReference>
<keyword evidence="5" id="KW-1185">Reference proteome</keyword>
<evidence type="ECO:0000313" key="5">
    <source>
        <dbReference type="Proteomes" id="UP000757540"/>
    </source>
</evidence>
<dbReference type="InterPro" id="IPR000871">
    <property type="entry name" value="Beta-lactam_class-A"/>
</dbReference>
<dbReference type="InterPro" id="IPR045155">
    <property type="entry name" value="Beta-lactam_cat"/>
</dbReference>
<dbReference type="GO" id="GO:0008800">
    <property type="term" value="F:beta-lactamase activity"/>
    <property type="evidence" value="ECO:0007669"/>
    <property type="project" value="UniProtKB-EC"/>
</dbReference>
<sequence>MPYPRRPALAGLVVLALAACTAAEPSAAGPPTGPTDGPTASPTTSAPAPSPTADGAPAVDDAMAALEEEYEARIGVAALDTGTGERVEHRADERWGYASTIKVFVAAELLRTTTAEQRAERVTWSAQEVEVAGYSPVTGEHLDDGLTLDELAEAAVRESDNAATNLLFERIGGPDGLRAAFELLDDTTTEPVRTEPDLNTVEPGSTDDTTTPAAFTADLDTILHGGWLAPEDADLLLGWMTGNATGDSLVRAGAPEGWTVADKSGGAGALRHDVAVVTPPGRDPVVVTILTERDDPDAGTDDELVARTAAAVLDRLSQRSGRHGSSRVSATGAGCRWSCRSTRRVPQSTQRTYRT</sequence>